<dbReference type="InterPro" id="IPR005225">
    <property type="entry name" value="Small_GTP-bd"/>
</dbReference>
<dbReference type="NCBIfam" id="TIGR00231">
    <property type="entry name" value="small_GTP"/>
    <property type="match status" value="1"/>
</dbReference>
<dbReference type="FunFam" id="3.40.50.300:FF:001447">
    <property type="entry name" value="Ras-related protein Rab-1B"/>
    <property type="match status" value="1"/>
</dbReference>
<dbReference type="SMART" id="SM00175">
    <property type="entry name" value="RAB"/>
    <property type="match status" value="1"/>
</dbReference>
<dbReference type="GO" id="GO:0003924">
    <property type="term" value="F:GTPase activity"/>
    <property type="evidence" value="ECO:0007669"/>
    <property type="project" value="InterPro"/>
</dbReference>
<feature type="compositionally biased region" description="Low complexity" evidence="2">
    <location>
        <begin position="226"/>
        <end position="248"/>
    </location>
</feature>
<dbReference type="SMART" id="SM00173">
    <property type="entry name" value="RAS"/>
    <property type="match status" value="1"/>
</dbReference>
<dbReference type="InParanoid" id="A0A165QNT9"/>
<dbReference type="Proteomes" id="UP000077266">
    <property type="component" value="Unassembled WGS sequence"/>
</dbReference>
<name>A0A165QNT9_EXIGL</name>
<organism evidence="3 4">
    <name type="scientific">Exidia glandulosa HHB12029</name>
    <dbReference type="NCBI Taxonomy" id="1314781"/>
    <lineage>
        <taxon>Eukaryota</taxon>
        <taxon>Fungi</taxon>
        <taxon>Dikarya</taxon>
        <taxon>Basidiomycota</taxon>
        <taxon>Agaricomycotina</taxon>
        <taxon>Agaricomycetes</taxon>
        <taxon>Auriculariales</taxon>
        <taxon>Exidiaceae</taxon>
        <taxon>Exidia</taxon>
    </lineage>
</organism>
<dbReference type="AlphaFoldDB" id="A0A165QNT9"/>
<dbReference type="InterPro" id="IPR027417">
    <property type="entry name" value="P-loop_NTPase"/>
</dbReference>
<dbReference type="GO" id="GO:0005525">
    <property type="term" value="F:GTP binding"/>
    <property type="evidence" value="ECO:0007669"/>
    <property type="project" value="InterPro"/>
</dbReference>
<evidence type="ECO:0000313" key="3">
    <source>
        <dbReference type="EMBL" id="KZW03865.1"/>
    </source>
</evidence>
<evidence type="ECO:0000256" key="2">
    <source>
        <dbReference type="SAM" id="MobiDB-lite"/>
    </source>
</evidence>
<feature type="region of interest" description="Disordered" evidence="2">
    <location>
        <begin position="212"/>
        <end position="277"/>
    </location>
</feature>
<dbReference type="InterPro" id="IPR001806">
    <property type="entry name" value="Small_GTPase"/>
</dbReference>
<keyword evidence="1" id="KW-0547">Nucleotide-binding</keyword>
<dbReference type="STRING" id="1314781.A0A165QNT9"/>
<gene>
    <name evidence="3" type="ORF">EXIGLDRAFT_715912</name>
</gene>
<accession>A0A165QNT9</accession>
<feature type="compositionally biased region" description="Polar residues" evidence="2">
    <location>
        <begin position="212"/>
        <end position="225"/>
    </location>
</feature>
<dbReference type="Pfam" id="PF00071">
    <property type="entry name" value="Ras"/>
    <property type="match status" value="1"/>
</dbReference>
<sequence length="388" mass="42651">MPKSSSWATQARRRPARAPAPPASSLIFCVPGVGKTSLVHRYTENKFTPTSTTSTTGALFLTKKVVVDNFKVRLQIWDTAGAERFRSIAPMYYRNAHAAIVVYDITDSKTFDDVRGWLEELKKNCTEDLIIYIVGSKADLARHRAVTQDRARHSLHTWFPPPRPPSPIAQMQQPSNFSFPTLFTSSASLVPFPSSPGSGDASPYAGLTRSNSAALAQPRISSPALSRSPTSPVRSRPSARPIARSAASLLTRPNLAGLPTAHEDPVDARSLQPGSFGSNFKKKSGWAELREDEVAEPEEREWGLEKDMKLFEVSAKDSRGIESLFGELIGAIIARRDVIEQERIKRERDSVVLNGMSPTWNSVAEEEEMLEKERQKGTAGKGWGGGCC</sequence>
<dbReference type="Gene3D" id="3.40.50.300">
    <property type="entry name" value="P-loop containing nucleotide triphosphate hydrolases"/>
    <property type="match status" value="1"/>
</dbReference>
<dbReference type="SUPFAM" id="SSF52540">
    <property type="entry name" value="P-loop containing nucleoside triphosphate hydrolases"/>
    <property type="match status" value="1"/>
</dbReference>
<dbReference type="SMART" id="SM00174">
    <property type="entry name" value="RHO"/>
    <property type="match status" value="1"/>
</dbReference>
<feature type="region of interest" description="Disordered" evidence="2">
    <location>
        <begin position="365"/>
        <end position="388"/>
    </location>
</feature>
<dbReference type="CDD" id="cd00154">
    <property type="entry name" value="Rab"/>
    <property type="match status" value="1"/>
</dbReference>
<reference evidence="3 4" key="1">
    <citation type="journal article" date="2016" name="Mol. Biol. Evol.">
        <title>Comparative Genomics of Early-Diverging Mushroom-Forming Fungi Provides Insights into the Origins of Lignocellulose Decay Capabilities.</title>
        <authorList>
            <person name="Nagy L.G."/>
            <person name="Riley R."/>
            <person name="Tritt A."/>
            <person name="Adam C."/>
            <person name="Daum C."/>
            <person name="Floudas D."/>
            <person name="Sun H."/>
            <person name="Yadav J.S."/>
            <person name="Pangilinan J."/>
            <person name="Larsson K.H."/>
            <person name="Matsuura K."/>
            <person name="Barry K."/>
            <person name="Labutti K."/>
            <person name="Kuo R."/>
            <person name="Ohm R.A."/>
            <person name="Bhattacharya S.S."/>
            <person name="Shirouzu T."/>
            <person name="Yoshinaga Y."/>
            <person name="Martin F.M."/>
            <person name="Grigoriev I.V."/>
            <person name="Hibbett D.S."/>
        </authorList>
    </citation>
    <scope>NUCLEOTIDE SEQUENCE [LARGE SCALE GENOMIC DNA]</scope>
    <source>
        <strain evidence="3 4">HHB12029</strain>
    </source>
</reference>
<feature type="region of interest" description="Disordered" evidence="2">
    <location>
        <begin position="1"/>
        <end position="21"/>
    </location>
</feature>
<dbReference type="PROSITE" id="PS51419">
    <property type="entry name" value="RAB"/>
    <property type="match status" value="1"/>
</dbReference>
<dbReference type="OrthoDB" id="26525at2759"/>
<proteinExistence type="predicted"/>
<dbReference type="EMBL" id="KV425882">
    <property type="protein sequence ID" value="KZW03865.1"/>
    <property type="molecule type" value="Genomic_DNA"/>
</dbReference>
<dbReference type="PRINTS" id="PR00449">
    <property type="entry name" value="RASTRNSFRMNG"/>
</dbReference>
<keyword evidence="4" id="KW-1185">Reference proteome</keyword>
<dbReference type="PANTHER" id="PTHR47978">
    <property type="match status" value="1"/>
</dbReference>
<feature type="compositionally biased region" description="Gly residues" evidence="2">
    <location>
        <begin position="379"/>
        <end position="388"/>
    </location>
</feature>
<evidence type="ECO:0000256" key="1">
    <source>
        <dbReference type="ARBA" id="ARBA00022741"/>
    </source>
</evidence>
<evidence type="ECO:0000313" key="4">
    <source>
        <dbReference type="Proteomes" id="UP000077266"/>
    </source>
</evidence>
<protein>
    <submittedName>
        <fullName evidence="3">Ras-domain-containing protein</fullName>
    </submittedName>
</protein>